<feature type="region of interest" description="Disordered" evidence="1">
    <location>
        <begin position="461"/>
        <end position="624"/>
    </location>
</feature>
<feature type="compositionally biased region" description="Low complexity" evidence="1">
    <location>
        <begin position="485"/>
        <end position="499"/>
    </location>
</feature>
<dbReference type="InterPro" id="IPR018247">
    <property type="entry name" value="EF_Hand_1_Ca_BS"/>
</dbReference>
<feature type="compositionally biased region" description="Basic and acidic residues" evidence="1">
    <location>
        <begin position="557"/>
        <end position="571"/>
    </location>
</feature>
<feature type="domain" description="EF-hand" evidence="2">
    <location>
        <begin position="125"/>
        <end position="160"/>
    </location>
</feature>
<dbReference type="PROSITE" id="PS50222">
    <property type="entry name" value="EF_HAND_2"/>
    <property type="match status" value="1"/>
</dbReference>
<dbReference type="OrthoDB" id="26525at2759"/>
<name>D8LCP2_ECTSI</name>
<dbReference type="EMBL" id="FN649734">
    <property type="protein sequence ID" value="CBN79555.1"/>
    <property type="molecule type" value="Genomic_DNA"/>
</dbReference>
<dbReference type="eggNOG" id="ENOG502SCSX">
    <property type="taxonomic scope" value="Eukaryota"/>
</dbReference>
<sequence>MERDASHVALEPGGDSQDTPPPGGGTKEGEQCGAADVAQPAMATQPTTTQGAAAGPADETAPPSPRQGSNSTSRKVREAPARKTMELMSQGGLHLKDILGDPSNDSTPVEAMRSIMVRGKEHGWTTSQLFGVFLETFDTDGSGTIELSEFIRWCLDIDTMAWKAERVRRTTGGQTSGGHGKRGDGEIGIDEAAARMAGEVAQAQLPPEQPRFPLGTLIYEGSKLFWRTGESLRIAMHENKEKHCIAISTMLEGESEPFPVLKVDSRLIRVNGKDAVLERIAEMTEADKGEIQRLPEDARAKLFDKARASVLSDYLLARLKLIDGRDADGNATDTQASAAAISAAARLGLGGVGPGTAPESASTARAPETPAEPVEPPGEVSLPVTKSDSIFPIGTPTPVVVKLPEDDGGESGSFLLEDELVFSELHTFSKHVSYKDFKRVENEVSEGLKDGHDRIENADKAQRRAHGSLENPHHRTSAFFGDGAKPLLSSSSTPTTTKPEAVPRTSANAKVSTGRVKSSVSRKSGSGGTTLPPTERTKRTSSHSQRPATGGGRRRSSKDGVTRRRSSKEQISKPPRKSGGGGGAKGGSVSTGDAASGAGSRLSASLSRPTASSAERNTSRVTGT</sequence>
<organism evidence="3 4">
    <name type="scientific">Ectocarpus siliculosus</name>
    <name type="common">Brown alga</name>
    <name type="synonym">Conferva siliculosa</name>
    <dbReference type="NCBI Taxonomy" id="2880"/>
    <lineage>
        <taxon>Eukaryota</taxon>
        <taxon>Sar</taxon>
        <taxon>Stramenopiles</taxon>
        <taxon>Ochrophyta</taxon>
        <taxon>PX clade</taxon>
        <taxon>Phaeophyceae</taxon>
        <taxon>Ectocarpales</taxon>
        <taxon>Ectocarpaceae</taxon>
        <taxon>Ectocarpus</taxon>
    </lineage>
</organism>
<dbReference type="EMBL" id="FN647789">
    <property type="protein sequence ID" value="CBN79555.1"/>
    <property type="molecule type" value="Genomic_DNA"/>
</dbReference>
<dbReference type="PROSITE" id="PS00018">
    <property type="entry name" value="EF_HAND_1"/>
    <property type="match status" value="1"/>
</dbReference>
<evidence type="ECO:0000313" key="4">
    <source>
        <dbReference type="Proteomes" id="UP000002630"/>
    </source>
</evidence>
<feature type="compositionally biased region" description="Low complexity" evidence="1">
    <location>
        <begin position="38"/>
        <end position="57"/>
    </location>
</feature>
<proteinExistence type="predicted"/>
<dbReference type="InterPro" id="IPR002048">
    <property type="entry name" value="EF_hand_dom"/>
</dbReference>
<feature type="region of interest" description="Disordered" evidence="1">
    <location>
        <begin position="1"/>
        <end position="82"/>
    </location>
</feature>
<feature type="compositionally biased region" description="Low complexity" evidence="1">
    <location>
        <begin position="587"/>
        <end position="608"/>
    </location>
</feature>
<dbReference type="GO" id="GO:0005509">
    <property type="term" value="F:calcium ion binding"/>
    <property type="evidence" value="ECO:0007669"/>
    <property type="project" value="InterPro"/>
</dbReference>
<feature type="region of interest" description="Disordered" evidence="1">
    <location>
        <begin position="351"/>
        <end position="384"/>
    </location>
</feature>
<dbReference type="Proteomes" id="UP000002630">
    <property type="component" value="Linkage Group LG09"/>
</dbReference>
<keyword evidence="4" id="KW-1185">Reference proteome</keyword>
<evidence type="ECO:0000313" key="3">
    <source>
        <dbReference type="EMBL" id="CBN79555.1"/>
    </source>
</evidence>
<dbReference type="InParanoid" id="D8LCP2"/>
<evidence type="ECO:0000256" key="1">
    <source>
        <dbReference type="SAM" id="MobiDB-lite"/>
    </source>
</evidence>
<gene>
    <name evidence="3" type="ORF">Esi_0011_0115</name>
</gene>
<evidence type="ECO:0000259" key="2">
    <source>
        <dbReference type="PROSITE" id="PS50222"/>
    </source>
</evidence>
<feature type="compositionally biased region" description="Polar residues" evidence="1">
    <location>
        <begin position="609"/>
        <end position="624"/>
    </location>
</feature>
<feature type="compositionally biased region" description="Low complexity" evidence="1">
    <location>
        <begin position="510"/>
        <end position="524"/>
    </location>
</feature>
<protein>
    <recommendedName>
        <fullName evidence="2">EF-hand domain-containing protein</fullName>
    </recommendedName>
</protein>
<feature type="compositionally biased region" description="Low complexity" evidence="1">
    <location>
        <begin position="360"/>
        <end position="380"/>
    </location>
</feature>
<accession>D8LCP2</accession>
<dbReference type="AlphaFoldDB" id="D8LCP2"/>
<reference evidence="3 4" key="1">
    <citation type="journal article" date="2010" name="Nature">
        <title>The Ectocarpus genome and the independent evolution of multicellularity in brown algae.</title>
        <authorList>
            <person name="Cock J.M."/>
            <person name="Sterck L."/>
            <person name="Rouze P."/>
            <person name="Scornet D."/>
            <person name="Allen A.E."/>
            <person name="Amoutzias G."/>
            <person name="Anthouard V."/>
            <person name="Artiguenave F."/>
            <person name="Aury J.M."/>
            <person name="Badger J.H."/>
            <person name="Beszteri B."/>
            <person name="Billiau K."/>
            <person name="Bonnet E."/>
            <person name="Bothwell J.H."/>
            <person name="Bowler C."/>
            <person name="Boyen C."/>
            <person name="Brownlee C."/>
            <person name="Carrano C.J."/>
            <person name="Charrier B."/>
            <person name="Cho G.Y."/>
            <person name="Coelho S.M."/>
            <person name="Collen J."/>
            <person name="Corre E."/>
            <person name="Da Silva C."/>
            <person name="Delage L."/>
            <person name="Delaroque N."/>
            <person name="Dittami S.M."/>
            <person name="Doulbeau S."/>
            <person name="Elias M."/>
            <person name="Farnham G."/>
            <person name="Gachon C.M."/>
            <person name="Gschloessl B."/>
            <person name="Heesch S."/>
            <person name="Jabbari K."/>
            <person name="Jubin C."/>
            <person name="Kawai H."/>
            <person name="Kimura K."/>
            <person name="Kloareg B."/>
            <person name="Kupper F.C."/>
            <person name="Lang D."/>
            <person name="Le Bail A."/>
            <person name="Leblanc C."/>
            <person name="Lerouge P."/>
            <person name="Lohr M."/>
            <person name="Lopez P.J."/>
            <person name="Martens C."/>
            <person name="Maumus F."/>
            <person name="Michel G."/>
            <person name="Miranda-Saavedra D."/>
            <person name="Morales J."/>
            <person name="Moreau H."/>
            <person name="Motomura T."/>
            <person name="Nagasato C."/>
            <person name="Napoli C.A."/>
            <person name="Nelson D.R."/>
            <person name="Nyvall-Collen P."/>
            <person name="Peters A.F."/>
            <person name="Pommier C."/>
            <person name="Potin P."/>
            <person name="Poulain J."/>
            <person name="Quesneville H."/>
            <person name="Read B."/>
            <person name="Rensing S.A."/>
            <person name="Ritter A."/>
            <person name="Rousvoal S."/>
            <person name="Samanta M."/>
            <person name="Samson G."/>
            <person name="Schroeder D.C."/>
            <person name="Segurens B."/>
            <person name="Strittmatter M."/>
            <person name="Tonon T."/>
            <person name="Tregear J.W."/>
            <person name="Valentin K."/>
            <person name="von Dassow P."/>
            <person name="Yamagishi T."/>
            <person name="Van de Peer Y."/>
            <person name="Wincker P."/>
        </authorList>
    </citation>
    <scope>NUCLEOTIDE SEQUENCE [LARGE SCALE GENOMIC DNA]</scope>
    <source>
        <strain evidence="4">Ec32 / CCAP1310/4</strain>
    </source>
</reference>